<dbReference type="RefSeq" id="WP_123211344.1">
    <property type="nucleotide sequence ID" value="NZ_RJVO01000003.1"/>
</dbReference>
<evidence type="ECO:0000256" key="5">
    <source>
        <dbReference type="ARBA" id="ARBA00022989"/>
    </source>
</evidence>
<keyword evidence="4 7" id="KW-0812">Transmembrane</keyword>
<dbReference type="InterPro" id="IPR001123">
    <property type="entry name" value="LeuE-type"/>
</dbReference>
<reference evidence="8 9" key="1">
    <citation type="submission" date="2018-10" db="EMBL/GenBank/DDBJ databases">
        <authorList>
            <person name="Chen W.-M."/>
        </authorList>
    </citation>
    <scope>NUCLEOTIDE SEQUENCE [LARGE SCALE GENOMIC DNA]</scope>
    <source>
        <strain evidence="8 9">THS-13</strain>
    </source>
</reference>
<evidence type="ECO:0000313" key="8">
    <source>
        <dbReference type="EMBL" id="ROH90889.1"/>
    </source>
</evidence>
<dbReference type="AlphaFoldDB" id="A0A3N0VDQ7"/>
<feature type="transmembrane region" description="Helical" evidence="7">
    <location>
        <begin position="78"/>
        <end position="99"/>
    </location>
</feature>
<comment type="caution">
    <text evidence="8">The sequence shown here is derived from an EMBL/GenBank/DDBJ whole genome shotgun (WGS) entry which is preliminary data.</text>
</comment>
<organism evidence="8 9">
    <name type="scientific">Stagnimonas aquatica</name>
    <dbReference type="NCBI Taxonomy" id="2689987"/>
    <lineage>
        <taxon>Bacteria</taxon>
        <taxon>Pseudomonadati</taxon>
        <taxon>Pseudomonadota</taxon>
        <taxon>Gammaproteobacteria</taxon>
        <taxon>Nevskiales</taxon>
        <taxon>Nevskiaceae</taxon>
        <taxon>Stagnimonas</taxon>
    </lineage>
</organism>
<dbReference type="NCBIfam" id="NF008201">
    <property type="entry name" value="PRK10958.1"/>
    <property type="match status" value="1"/>
</dbReference>
<dbReference type="PANTHER" id="PTHR30086">
    <property type="entry name" value="ARGININE EXPORTER PROTEIN ARGO"/>
    <property type="match status" value="1"/>
</dbReference>
<dbReference type="EMBL" id="RJVO01000003">
    <property type="protein sequence ID" value="ROH90889.1"/>
    <property type="molecule type" value="Genomic_DNA"/>
</dbReference>
<feature type="transmembrane region" description="Helical" evidence="7">
    <location>
        <begin position="45"/>
        <end position="66"/>
    </location>
</feature>
<proteinExistence type="inferred from homology"/>
<sequence>MFGITDLTAYLIGTVVIILLPGPNSLFVLSVAARQGVRDGYRAAAGVMVGDAILMLASVLGVAALAKAYPSAYLALRLAGAAYLAWLGLGLLRAGAEAWRQSRSADSMPSVPLARVENPFARTVGICLTNPKAILFFMSYFIQFVDPVYPHPGLSFTLLGLMLQTISFLYLTALIFAGSRLAESVRSRRRLAAGGTGLAGVLFMAFSAKLATASL</sequence>
<dbReference type="GO" id="GO:0005886">
    <property type="term" value="C:plasma membrane"/>
    <property type="evidence" value="ECO:0007669"/>
    <property type="project" value="UniProtKB-SubCell"/>
</dbReference>
<dbReference type="GO" id="GO:0015820">
    <property type="term" value="P:L-leucine transport"/>
    <property type="evidence" value="ECO:0007669"/>
    <property type="project" value="TreeGrafter"/>
</dbReference>
<protein>
    <submittedName>
        <fullName evidence="8">Leucine efflux protein LeuE</fullName>
    </submittedName>
</protein>
<dbReference type="GO" id="GO:0015190">
    <property type="term" value="F:L-leucine transmembrane transporter activity"/>
    <property type="evidence" value="ECO:0007669"/>
    <property type="project" value="TreeGrafter"/>
</dbReference>
<evidence type="ECO:0000256" key="6">
    <source>
        <dbReference type="ARBA" id="ARBA00023136"/>
    </source>
</evidence>
<feature type="transmembrane region" description="Helical" evidence="7">
    <location>
        <begin position="12"/>
        <end position="33"/>
    </location>
</feature>
<accession>A0A3N0VDQ7</accession>
<comment type="subcellular location">
    <subcellularLocation>
        <location evidence="1">Cell membrane</location>
        <topology evidence="1">Multi-pass membrane protein</topology>
    </subcellularLocation>
</comment>
<feature type="transmembrane region" description="Helical" evidence="7">
    <location>
        <begin position="154"/>
        <end position="179"/>
    </location>
</feature>
<evidence type="ECO:0000256" key="3">
    <source>
        <dbReference type="ARBA" id="ARBA00022475"/>
    </source>
</evidence>
<keyword evidence="9" id="KW-1185">Reference proteome</keyword>
<dbReference type="PANTHER" id="PTHR30086:SF15">
    <property type="entry name" value="LEUCINE EFFLUX PROTEIN"/>
    <property type="match status" value="1"/>
</dbReference>
<evidence type="ECO:0000256" key="1">
    <source>
        <dbReference type="ARBA" id="ARBA00004651"/>
    </source>
</evidence>
<dbReference type="PIRSF" id="PIRSF006324">
    <property type="entry name" value="LeuE"/>
    <property type="match status" value="1"/>
</dbReference>
<evidence type="ECO:0000256" key="7">
    <source>
        <dbReference type="SAM" id="Phobius"/>
    </source>
</evidence>
<keyword evidence="5 7" id="KW-1133">Transmembrane helix</keyword>
<gene>
    <name evidence="8" type="primary">leuE</name>
    <name evidence="8" type="ORF">ED208_07860</name>
</gene>
<evidence type="ECO:0000313" key="9">
    <source>
        <dbReference type="Proteomes" id="UP000282106"/>
    </source>
</evidence>
<evidence type="ECO:0000256" key="4">
    <source>
        <dbReference type="ARBA" id="ARBA00022692"/>
    </source>
</evidence>
<dbReference type="FunCoup" id="A0A3N0VDQ7">
    <property type="interactions" value="56"/>
</dbReference>
<name>A0A3N0VDQ7_9GAMM</name>
<feature type="transmembrane region" description="Helical" evidence="7">
    <location>
        <begin position="191"/>
        <end position="211"/>
    </location>
</feature>
<dbReference type="InParanoid" id="A0A3N0VDQ7"/>
<dbReference type="Pfam" id="PF01810">
    <property type="entry name" value="LysE"/>
    <property type="match status" value="1"/>
</dbReference>
<keyword evidence="3" id="KW-1003">Cell membrane</keyword>
<dbReference type="Proteomes" id="UP000282106">
    <property type="component" value="Unassembled WGS sequence"/>
</dbReference>
<comment type="similarity">
    <text evidence="2">Belongs to the Rht family.</text>
</comment>
<evidence type="ECO:0000256" key="2">
    <source>
        <dbReference type="ARBA" id="ARBA00007928"/>
    </source>
</evidence>
<keyword evidence="6 7" id="KW-0472">Membrane</keyword>